<dbReference type="EMBL" id="JAJSOF020000003">
    <property type="protein sequence ID" value="KAJ4449923.1"/>
    <property type="molecule type" value="Genomic_DNA"/>
</dbReference>
<sequence>MLLIYGEGRKNSRGAKRLYQEYCRNRWQPVHTTFKKVERRLRVTGIYCFHIQDRGLFVPGALKKRFWSIIKTILPLAQELLHMAWMQTIDAPDDRYLLVKVVAVMGIGGACRCDELLQLRLEDVE</sequence>
<organism evidence="1 2">
    <name type="scientific">Periplaneta americana</name>
    <name type="common">American cockroach</name>
    <name type="synonym">Blatta americana</name>
    <dbReference type="NCBI Taxonomy" id="6978"/>
    <lineage>
        <taxon>Eukaryota</taxon>
        <taxon>Metazoa</taxon>
        <taxon>Ecdysozoa</taxon>
        <taxon>Arthropoda</taxon>
        <taxon>Hexapoda</taxon>
        <taxon>Insecta</taxon>
        <taxon>Pterygota</taxon>
        <taxon>Neoptera</taxon>
        <taxon>Polyneoptera</taxon>
        <taxon>Dictyoptera</taxon>
        <taxon>Blattodea</taxon>
        <taxon>Blattoidea</taxon>
        <taxon>Blattidae</taxon>
        <taxon>Blattinae</taxon>
        <taxon>Periplaneta</taxon>
    </lineage>
</organism>
<evidence type="ECO:0000313" key="2">
    <source>
        <dbReference type="Proteomes" id="UP001148838"/>
    </source>
</evidence>
<reference evidence="1 2" key="1">
    <citation type="journal article" date="2022" name="Allergy">
        <title>Genome assembly and annotation of Periplaneta americana reveal a comprehensive cockroach allergen profile.</title>
        <authorList>
            <person name="Wang L."/>
            <person name="Xiong Q."/>
            <person name="Saelim N."/>
            <person name="Wang L."/>
            <person name="Nong W."/>
            <person name="Wan A.T."/>
            <person name="Shi M."/>
            <person name="Liu X."/>
            <person name="Cao Q."/>
            <person name="Hui J.H.L."/>
            <person name="Sookrung N."/>
            <person name="Leung T.F."/>
            <person name="Tungtrongchitr A."/>
            <person name="Tsui S.K.W."/>
        </authorList>
    </citation>
    <scope>NUCLEOTIDE SEQUENCE [LARGE SCALE GENOMIC DNA]</scope>
    <source>
        <strain evidence="1">PWHHKU_190912</strain>
    </source>
</reference>
<evidence type="ECO:0000313" key="1">
    <source>
        <dbReference type="EMBL" id="KAJ4449923.1"/>
    </source>
</evidence>
<accession>A0ABQ8TT91</accession>
<gene>
    <name evidence="1" type="ORF">ANN_01330</name>
</gene>
<proteinExistence type="predicted"/>
<dbReference type="Proteomes" id="UP001148838">
    <property type="component" value="Unassembled WGS sequence"/>
</dbReference>
<protein>
    <recommendedName>
        <fullName evidence="3">Tyr recombinase domain-containing protein</fullName>
    </recommendedName>
</protein>
<evidence type="ECO:0008006" key="3">
    <source>
        <dbReference type="Google" id="ProtNLM"/>
    </source>
</evidence>
<name>A0ABQ8TT91_PERAM</name>
<keyword evidence="2" id="KW-1185">Reference proteome</keyword>
<comment type="caution">
    <text evidence="1">The sequence shown here is derived from an EMBL/GenBank/DDBJ whole genome shotgun (WGS) entry which is preliminary data.</text>
</comment>